<organism evidence="2 3">
    <name type="scientific">Actinomadura madurae</name>
    <dbReference type="NCBI Taxonomy" id="1993"/>
    <lineage>
        <taxon>Bacteria</taxon>
        <taxon>Bacillati</taxon>
        <taxon>Actinomycetota</taxon>
        <taxon>Actinomycetes</taxon>
        <taxon>Streptosporangiales</taxon>
        <taxon>Thermomonosporaceae</taxon>
        <taxon>Actinomadura</taxon>
    </lineage>
</organism>
<dbReference type="RefSeq" id="WP_075021206.1">
    <property type="nucleotide sequence ID" value="NZ_FOVH01000004.1"/>
</dbReference>
<dbReference type="Proteomes" id="UP000183413">
    <property type="component" value="Unassembled WGS sequence"/>
</dbReference>
<dbReference type="AlphaFoldDB" id="A0A1I5F8B1"/>
<accession>A0A1I5F8B1</accession>
<evidence type="ECO:0000313" key="2">
    <source>
        <dbReference type="EMBL" id="SFO19541.1"/>
    </source>
</evidence>
<proteinExistence type="predicted"/>
<sequence>MQSPGYRDDKVGTTLRLLPDLLARHRGPRLTVRAANVVVDGPQAVLVSNNPYQGGDPAGFGRRERLDSGGPRRPGDQRRERGEGICRATVAPRLVRSRCWTCGV</sequence>
<dbReference type="InParanoid" id="A0A1I5F8B1"/>
<dbReference type="EMBL" id="FOVH01000004">
    <property type="protein sequence ID" value="SFO19541.1"/>
    <property type="molecule type" value="Genomic_DNA"/>
</dbReference>
<keyword evidence="3" id="KW-1185">Reference proteome</keyword>
<name>A0A1I5F8B1_9ACTN</name>
<protein>
    <submittedName>
        <fullName evidence="2">Uncharacterized protein</fullName>
    </submittedName>
</protein>
<evidence type="ECO:0000313" key="3">
    <source>
        <dbReference type="Proteomes" id="UP000183413"/>
    </source>
</evidence>
<gene>
    <name evidence="2" type="ORF">SAMN04489713_104458</name>
</gene>
<feature type="compositionally biased region" description="Basic and acidic residues" evidence="1">
    <location>
        <begin position="73"/>
        <end position="82"/>
    </location>
</feature>
<evidence type="ECO:0000256" key="1">
    <source>
        <dbReference type="SAM" id="MobiDB-lite"/>
    </source>
</evidence>
<dbReference type="STRING" id="1993.SAMN04489713_104458"/>
<feature type="region of interest" description="Disordered" evidence="1">
    <location>
        <begin position="48"/>
        <end position="82"/>
    </location>
</feature>
<reference evidence="2 3" key="1">
    <citation type="submission" date="2016-10" db="EMBL/GenBank/DDBJ databases">
        <authorList>
            <person name="de Groot N.N."/>
        </authorList>
    </citation>
    <scope>NUCLEOTIDE SEQUENCE [LARGE SCALE GENOMIC DNA]</scope>
    <source>
        <strain evidence="2 3">DSM 43067</strain>
    </source>
</reference>